<dbReference type="Gene3D" id="3.40.30.10">
    <property type="entry name" value="Glutaredoxin"/>
    <property type="match status" value="3"/>
</dbReference>
<evidence type="ECO:0000256" key="2">
    <source>
        <dbReference type="ARBA" id="ARBA00022729"/>
    </source>
</evidence>
<dbReference type="CDD" id="cd02961">
    <property type="entry name" value="PDI_a_family"/>
    <property type="match status" value="3"/>
</dbReference>
<evidence type="ECO:0000313" key="9">
    <source>
        <dbReference type="Proteomes" id="UP001150062"/>
    </source>
</evidence>
<feature type="compositionally biased region" description="Basic and acidic residues" evidence="6">
    <location>
        <begin position="320"/>
        <end position="340"/>
    </location>
</feature>
<accession>A0ABQ8X600</accession>
<evidence type="ECO:0000256" key="3">
    <source>
        <dbReference type="ARBA" id="ARBA00022737"/>
    </source>
</evidence>
<dbReference type="InterPro" id="IPR013766">
    <property type="entry name" value="Thioredoxin_domain"/>
</dbReference>
<feature type="region of interest" description="Disordered" evidence="6">
    <location>
        <begin position="194"/>
        <end position="215"/>
    </location>
</feature>
<dbReference type="Pfam" id="PF00085">
    <property type="entry name" value="Thioredoxin"/>
    <property type="match status" value="3"/>
</dbReference>
<dbReference type="EMBL" id="JAOAOG010000333">
    <property type="protein sequence ID" value="KAJ6227645.1"/>
    <property type="molecule type" value="Genomic_DNA"/>
</dbReference>
<dbReference type="InterPro" id="IPR005788">
    <property type="entry name" value="PDI_thioredoxin-like_dom"/>
</dbReference>
<feature type="domain" description="Thioredoxin" evidence="7">
    <location>
        <begin position="70"/>
        <end position="189"/>
    </location>
</feature>
<evidence type="ECO:0000256" key="5">
    <source>
        <dbReference type="SAM" id="Coils"/>
    </source>
</evidence>
<keyword evidence="3" id="KW-0677">Repeat</keyword>
<dbReference type="PROSITE" id="PS51352">
    <property type="entry name" value="THIOREDOXIN_2"/>
    <property type="match status" value="2"/>
</dbReference>
<dbReference type="PANTHER" id="PTHR45672">
    <property type="entry name" value="PROTEIN DISULFIDE-ISOMERASE C17H9.14C-RELATED"/>
    <property type="match status" value="1"/>
</dbReference>
<evidence type="ECO:0000259" key="7">
    <source>
        <dbReference type="PROSITE" id="PS51352"/>
    </source>
</evidence>
<keyword evidence="2" id="KW-0732">Signal</keyword>
<keyword evidence="9" id="KW-1185">Reference proteome</keyword>
<feature type="coiled-coil region" evidence="5">
    <location>
        <begin position="70"/>
        <end position="107"/>
    </location>
</feature>
<feature type="domain" description="Thioredoxin" evidence="7">
    <location>
        <begin position="194"/>
        <end position="321"/>
    </location>
</feature>
<evidence type="ECO:0000313" key="8">
    <source>
        <dbReference type="EMBL" id="KAJ6227645.1"/>
    </source>
</evidence>
<name>A0ABQ8X600_9EUKA</name>
<dbReference type="InterPro" id="IPR036249">
    <property type="entry name" value="Thioredoxin-like_sf"/>
</dbReference>
<reference evidence="8" key="1">
    <citation type="submission" date="2022-08" db="EMBL/GenBank/DDBJ databases">
        <title>Novel sulfate-reducing endosymbionts in the free-living metamonad Anaeramoeba.</title>
        <authorList>
            <person name="Jerlstrom-Hultqvist J."/>
            <person name="Cepicka I."/>
            <person name="Gallot-Lavallee L."/>
            <person name="Salas-Leiva D."/>
            <person name="Curtis B.A."/>
            <person name="Zahonova K."/>
            <person name="Pipaliya S."/>
            <person name="Dacks J."/>
            <person name="Roger A.J."/>
        </authorList>
    </citation>
    <scope>NUCLEOTIDE SEQUENCE</scope>
    <source>
        <strain evidence="8">Schooner1</strain>
    </source>
</reference>
<sequence>MAPAFEEAAKKLDGEVKVGGVDCTENRDICNKFGIRGYPTIKFFNDGKEFTEYSGDRSVDHFVEFCNEKAKEAQEQPKEEEKKEEEKEEKEYVKELLSENFEELTEQGPWLIKFFAPWCGHCKRMAPAFEEAAKKLDGEVKVGGVDCTENRDICNKFGIRGYPTIKFFNDGKEFTEYSGDRSVDHFVEFCNEKAKEAQEQPKEEEKEEEQKEEEEKEYVKELLSENFEELTEQGPWLIKFFAPWCGHCKRMAPAFEEAAKKLDGEVKVGGVDCTENKDICNKFGVRGYPTIKFFNDGKEFTEYSGDRSVDHFVEFCNEKAKEAQEQPKEEEQKEEQKELHSTALGDTSPETGGVKTR</sequence>
<feature type="compositionally biased region" description="Acidic residues" evidence="6">
    <location>
        <begin position="205"/>
        <end position="215"/>
    </location>
</feature>
<feature type="compositionally biased region" description="Basic and acidic residues" evidence="6">
    <location>
        <begin position="194"/>
        <end position="204"/>
    </location>
</feature>
<comment type="caution">
    <text evidence="8">The sequence shown here is derived from an EMBL/GenBank/DDBJ whole genome shotgun (WGS) entry which is preliminary data.</text>
</comment>
<keyword evidence="5" id="KW-0175">Coiled coil</keyword>
<protein>
    <submittedName>
        <fullName evidence="8">Protein disulfide-isomerase a5</fullName>
    </submittedName>
</protein>
<dbReference type="PROSITE" id="PS00194">
    <property type="entry name" value="THIOREDOXIN_1"/>
    <property type="match status" value="2"/>
</dbReference>
<proteinExistence type="inferred from homology"/>
<dbReference type="NCBIfam" id="TIGR01126">
    <property type="entry name" value="pdi_dom"/>
    <property type="match status" value="2"/>
</dbReference>
<feature type="region of interest" description="Disordered" evidence="6">
    <location>
        <begin position="320"/>
        <end position="357"/>
    </location>
</feature>
<gene>
    <name evidence="8" type="ORF">M0813_09547</name>
</gene>
<dbReference type="InterPro" id="IPR051063">
    <property type="entry name" value="PDI"/>
</dbReference>
<dbReference type="PRINTS" id="PR00421">
    <property type="entry name" value="THIOREDOXIN"/>
</dbReference>
<dbReference type="Proteomes" id="UP001150062">
    <property type="component" value="Unassembled WGS sequence"/>
</dbReference>
<dbReference type="PANTHER" id="PTHR45672:SF3">
    <property type="entry name" value="THIOREDOXIN DOMAIN-CONTAINING PROTEIN 5"/>
    <property type="match status" value="1"/>
</dbReference>
<evidence type="ECO:0000256" key="4">
    <source>
        <dbReference type="RuleBase" id="RU004208"/>
    </source>
</evidence>
<evidence type="ECO:0000256" key="1">
    <source>
        <dbReference type="ARBA" id="ARBA00006347"/>
    </source>
</evidence>
<evidence type="ECO:0000256" key="6">
    <source>
        <dbReference type="SAM" id="MobiDB-lite"/>
    </source>
</evidence>
<dbReference type="InterPro" id="IPR017937">
    <property type="entry name" value="Thioredoxin_CS"/>
</dbReference>
<dbReference type="SUPFAM" id="SSF52833">
    <property type="entry name" value="Thioredoxin-like"/>
    <property type="match status" value="3"/>
</dbReference>
<comment type="similarity">
    <text evidence="1 4">Belongs to the protein disulfide isomerase family.</text>
</comment>
<organism evidence="8 9">
    <name type="scientific">Anaeramoeba flamelloides</name>
    <dbReference type="NCBI Taxonomy" id="1746091"/>
    <lineage>
        <taxon>Eukaryota</taxon>
        <taxon>Metamonada</taxon>
        <taxon>Anaeramoebidae</taxon>
        <taxon>Anaeramoeba</taxon>
    </lineage>
</organism>